<proteinExistence type="predicted"/>
<keyword evidence="1" id="KW-0732">Signal</keyword>
<dbReference type="RefSeq" id="WP_127804255.1">
    <property type="nucleotide sequence ID" value="NZ_SACY01000003.1"/>
</dbReference>
<dbReference type="Proteomes" id="UP000282832">
    <property type="component" value="Unassembled WGS sequence"/>
</dbReference>
<feature type="chain" id="PRO_5019353392" evidence="1">
    <location>
        <begin position="18"/>
        <end position="602"/>
    </location>
</feature>
<protein>
    <submittedName>
        <fullName evidence="3">DUF1080 domain-containing protein</fullName>
    </submittedName>
</protein>
<feature type="domain" description="3-keto-alpha-glucoside-1,2-lyase/3-keto-2-hydroxy-glucal hydratase" evidence="2">
    <location>
        <begin position="33"/>
        <end position="231"/>
    </location>
</feature>
<dbReference type="Gene3D" id="2.60.120.560">
    <property type="entry name" value="Exo-inulinase, domain 1"/>
    <property type="match status" value="1"/>
</dbReference>
<evidence type="ECO:0000256" key="1">
    <source>
        <dbReference type="SAM" id="SignalP"/>
    </source>
</evidence>
<dbReference type="Pfam" id="PF06439">
    <property type="entry name" value="3keto-disac_hyd"/>
    <property type="match status" value="1"/>
</dbReference>
<evidence type="ECO:0000313" key="4">
    <source>
        <dbReference type="Proteomes" id="UP000282832"/>
    </source>
</evidence>
<dbReference type="InterPro" id="IPR010496">
    <property type="entry name" value="AL/BT2_dom"/>
</dbReference>
<keyword evidence="4" id="KW-1185">Reference proteome</keyword>
<name>A0A437PRW2_9BACT</name>
<accession>A0A437PRW2</accession>
<organism evidence="3 4">
    <name type="scientific">Sandaracinomonas limnophila</name>
    <dbReference type="NCBI Taxonomy" id="1862386"/>
    <lineage>
        <taxon>Bacteria</taxon>
        <taxon>Pseudomonadati</taxon>
        <taxon>Bacteroidota</taxon>
        <taxon>Cytophagia</taxon>
        <taxon>Cytophagales</taxon>
        <taxon>Flectobacillaceae</taxon>
        <taxon>Sandaracinomonas</taxon>
    </lineage>
</organism>
<sequence>MKRLYFLLLFVSFSSLAQNQIALNDLSAFDSPTKNWTIEGRAKGNISDSLLQISMGNGILVNTLRQGKYHREDDLKFKLNHGDIHFKIDFMLPKGANSGLYLQGRYELQLFDSYGKKSVKYNDCGGIYERWDEKRGKGNEGYEGSAPRVNASKAPGLWQHLEVEFQAPRFNANGVKTQSAIFKKVILNGVVVQENVIVSGLTRGSLFDKEAAFGPLMIQGDHGQIAFKNIWYETYDLPSVQLGKVRFQVYEGKFPDYQVGNAKVVQSGDLDKITQKAIDLRSDFLTKFDEDIEVPATDTYQFKTNWTGSGQLFVDGQLLNKGASWYTQSIYESIKLEKGTHHLQLVYAKDFPWGPKSLGLSIKRVGAHWVDVHERTSLPDPEAVGMIELKAESEPVFQRSFTFHKGIKKTHVISVGDPSGIHYSYNLKQGALLQVWKGKFLNVTQMWENRGEPQTSEPMGVVLDMDGKFPLVVDHQNQLDSLEAKDLVYKGYRIQHGRPIFKYDWKSTGLQIEDYILPNAEGTGLLRKIKIVGASPTKSNVQLIVSNATDFAELNSNMQSANSNEYNVKWEKGTAEILKLGNHQFQLRLPLLGEEFNYQIIW</sequence>
<gene>
    <name evidence="3" type="ORF">EOJ36_08340</name>
</gene>
<evidence type="ECO:0000313" key="3">
    <source>
        <dbReference type="EMBL" id="RVU25003.1"/>
    </source>
</evidence>
<feature type="signal peptide" evidence="1">
    <location>
        <begin position="1"/>
        <end position="17"/>
    </location>
</feature>
<comment type="caution">
    <text evidence="3">The sequence shown here is derived from an EMBL/GenBank/DDBJ whole genome shotgun (WGS) entry which is preliminary data.</text>
</comment>
<dbReference type="GO" id="GO:0016787">
    <property type="term" value="F:hydrolase activity"/>
    <property type="evidence" value="ECO:0007669"/>
    <property type="project" value="InterPro"/>
</dbReference>
<dbReference type="AlphaFoldDB" id="A0A437PRW2"/>
<reference evidence="3 4" key="1">
    <citation type="submission" date="2019-01" db="EMBL/GenBank/DDBJ databases">
        <authorList>
            <person name="Chen W.-M."/>
        </authorList>
    </citation>
    <scope>NUCLEOTIDE SEQUENCE [LARGE SCALE GENOMIC DNA]</scope>
    <source>
        <strain evidence="3 4">FSY-15</strain>
    </source>
</reference>
<evidence type="ECO:0000259" key="2">
    <source>
        <dbReference type="Pfam" id="PF06439"/>
    </source>
</evidence>
<dbReference type="EMBL" id="SACY01000003">
    <property type="protein sequence ID" value="RVU25003.1"/>
    <property type="molecule type" value="Genomic_DNA"/>
</dbReference>
<dbReference type="OrthoDB" id="938897at2"/>